<dbReference type="SUPFAM" id="SSF109998">
    <property type="entry name" value="Triger factor/SurA peptide-binding domain-like"/>
    <property type="match status" value="1"/>
</dbReference>
<dbReference type="PROSITE" id="PS50059">
    <property type="entry name" value="FKBP_PPIASE"/>
    <property type="match status" value="1"/>
</dbReference>
<keyword evidence="7 12" id="KW-0143">Chaperone</keyword>
<dbReference type="OrthoDB" id="9767721at2"/>
<evidence type="ECO:0000256" key="10">
    <source>
        <dbReference type="ARBA" id="ARBA00024849"/>
    </source>
</evidence>
<dbReference type="KEGG" id="hcr:X271_00083"/>
<evidence type="ECO:0000256" key="7">
    <source>
        <dbReference type="ARBA" id="ARBA00023186"/>
    </source>
</evidence>
<dbReference type="InterPro" id="IPR008880">
    <property type="entry name" value="Trigger_fac_C"/>
</dbReference>
<dbReference type="AlphaFoldDB" id="W8GME3"/>
<dbReference type="EMBL" id="CP006932">
    <property type="protein sequence ID" value="AHK22196.1"/>
    <property type="molecule type" value="Genomic_DNA"/>
</dbReference>
<gene>
    <name evidence="12 17" type="primary">tig</name>
    <name evidence="17" type="ORF">X271_00083</name>
</gene>
<evidence type="ECO:0000256" key="4">
    <source>
        <dbReference type="ARBA" id="ARBA00016902"/>
    </source>
</evidence>
<comment type="domain">
    <text evidence="12">Consists of 3 domains; the N-terminus binds the ribosome, the middle domain has PPIase activity, while the C-terminus has intrinsic chaperone activity on its own.</text>
</comment>
<keyword evidence="13" id="KW-0694">RNA-binding</keyword>
<dbReference type="STRING" id="1427984.X271_00083"/>
<dbReference type="Pfam" id="PF05698">
    <property type="entry name" value="Trigger_C"/>
    <property type="match status" value="1"/>
</dbReference>
<evidence type="ECO:0000256" key="15">
    <source>
        <dbReference type="RuleBase" id="RU003914"/>
    </source>
</evidence>
<dbReference type="RefSeq" id="WP_025208498.1">
    <property type="nucleotide sequence ID" value="NZ_CP006932.1"/>
</dbReference>
<accession>W8GME3</accession>
<dbReference type="Gene3D" id="1.10.3120.10">
    <property type="entry name" value="Trigger factor, C-terminal domain"/>
    <property type="match status" value="1"/>
</dbReference>
<comment type="similarity">
    <text evidence="2 12 15">Belongs to the FKBP-type PPIase family. Tig subfamily.</text>
</comment>
<evidence type="ECO:0000259" key="16">
    <source>
        <dbReference type="PROSITE" id="PS50059"/>
    </source>
</evidence>
<evidence type="ECO:0000256" key="11">
    <source>
        <dbReference type="ARBA" id="ARBA00029986"/>
    </source>
</evidence>
<evidence type="ECO:0000313" key="18">
    <source>
        <dbReference type="Proteomes" id="UP000019450"/>
    </source>
</evidence>
<evidence type="ECO:0000256" key="13">
    <source>
        <dbReference type="PROSITE-ProRule" id="PRU00182"/>
    </source>
</evidence>
<comment type="subcellular location">
    <subcellularLocation>
        <location evidence="12">Cytoplasm</location>
    </subcellularLocation>
    <text evidence="12">About half TF is bound to the ribosome near the polypeptide exit tunnel while the other half is free in the cytoplasm.</text>
</comment>
<dbReference type="HOGENOM" id="CLU_033058_3_2_14"/>
<comment type="catalytic activity">
    <reaction evidence="1 12 14">
        <text>[protein]-peptidylproline (omega=180) = [protein]-peptidylproline (omega=0)</text>
        <dbReference type="Rhea" id="RHEA:16237"/>
        <dbReference type="Rhea" id="RHEA-COMP:10747"/>
        <dbReference type="Rhea" id="RHEA-COMP:10748"/>
        <dbReference type="ChEBI" id="CHEBI:83833"/>
        <dbReference type="ChEBI" id="CHEBI:83834"/>
        <dbReference type="EC" id="5.2.1.8"/>
    </reaction>
</comment>
<evidence type="ECO:0000256" key="2">
    <source>
        <dbReference type="ARBA" id="ARBA00005464"/>
    </source>
</evidence>
<dbReference type="HAMAP" id="MF_00303">
    <property type="entry name" value="Trigger_factor_Tig"/>
    <property type="match status" value="1"/>
</dbReference>
<evidence type="ECO:0000256" key="1">
    <source>
        <dbReference type="ARBA" id="ARBA00000971"/>
    </source>
</evidence>
<evidence type="ECO:0000313" key="17">
    <source>
        <dbReference type="EMBL" id="AHK22196.1"/>
    </source>
</evidence>
<dbReference type="PATRIC" id="fig|1427984.3.peg.76"/>
<dbReference type="GO" id="GO:0051301">
    <property type="term" value="P:cell division"/>
    <property type="evidence" value="ECO:0007669"/>
    <property type="project" value="UniProtKB-KW"/>
</dbReference>
<evidence type="ECO:0000256" key="9">
    <source>
        <dbReference type="ARBA" id="ARBA00023306"/>
    </source>
</evidence>
<dbReference type="PIRSF" id="PIRSF003095">
    <property type="entry name" value="Trigger_factor"/>
    <property type="match status" value="1"/>
</dbReference>
<keyword evidence="5 12" id="KW-0132">Cell division</keyword>
<evidence type="ECO:0000256" key="14">
    <source>
        <dbReference type="PROSITE-ProRule" id="PRU00277"/>
    </source>
</evidence>
<dbReference type="FunFam" id="3.10.50.40:FF:000001">
    <property type="entry name" value="Trigger factor"/>
    <property type="match status" value="1"/>
</dbReference>
<dbReference type="Pfam" id="PF00254">
    <property type="entry name" value="FKBP_C"/>
    <property type="match status" value="1"/>
</dbReference>
<keyword evidence="18" id="KW-1185">Reference proteome</keyword>
<dbReference type="GO" id="GO:0015031">
    <property type="term" value="P:protein transport"/>
    <property type="evidence" value="ECO:0007669"/>
    <property type="project" value="UniProtKB-UniRule"/>
</dbReference>
<dbReference type="Pfam" id="PF05697">
    <property type="entry name" value="Trigger_N"/>
    <property type="match status" value="1"/>
</dbReference>
<dbReference type="Gene3D" id="3.30.70.1050">
    <property type="entry name" value="Trigger factor ribosome-binding domain"/>
    <property type="match status" value="1"/>
</dbReference>
<evidence type="ECO:0000256" key="6">
    <source>
        <dbReference type="ARBA" id="ARBA00023110"/>
    </source>
</evidence>
<reference evidence="17 18" key="1">
    <citation type="journal article" date="2014" name="Genome Biol. Evol.">
        <title>Phylogenomics of "Candidatus Hepatoplasma crinochetorum," a Lineage of Mollicutes Associated with Noninsect Arthropods.</title>
        <authorList>
            <person name="Leclercq S."/>
            <person name="Dittmer J."/>
            <person name="Bouchon D."/>
            <person name="Cordaux R."/>
        </authorList>
    </citation>
    <scope>NUCLEOTIDE SEQUENCE [LARGE SCALE GENOMIC DNA]</scope>
    <source>
        <strain evidence="17 18">Av</strain>
    </source>
</reference>
<dbReference type="EC" id="5.2.1.8" evidence="3 12"/>
<dbReference type="GO" id="GO:0006457">
    <property type="term" value="P:protein folding"/>
    <property type="evidence" value="ECO:0007669"/>
    <property type="project" value="UniProtKB-UniRule"/>
</dbReference>
<dbReference type="InterPro" id="IPR008881">
    <property type="entry name" value="Trigger_fac_ribosome-bd_bac"/>
</dbReference>
<dbReference type="InterPro" id="IPR046357">
    <property type="entry name" value="PPIase_dom_sf"/>
</dbReference>
<dbReference type="InterPro" id="IPR027304">
    <property type="entry name" value="Trigger_fact/SurA_dom_sf"/>
</dbReference>
<feature type="domain" description="PPIase FKBP-type" evidence="16">
    <location>
        <begin position="165"/>
        <end position="253"/>
    </location>
</feature>
<keyword evidence="6 12" id="KW-0697">Rotamase</keyword>
<protein>
    <recommendedName>
        <fullName evidence="4 12">Trigger factor</fullName>
        <shortName evidence="12">TF</shortName>
        <ecNumber evidence="3 12">5.2.1.8</ecNumber>
    </recommendedName>
    <alternativeName>
        <fullName evidence="11 12">PPIase</fullName>
    </alternativeName>
</protein>
<organism evidence="17 18">
    <name type="scientific">Candidatus Hepatoplasma crinochetorum Av</name>
    <dbReference type="NCBI Taxonomy" id="1427984"/>
    <lineage>
        <taxon>Bacteria</taxon>
        <taxon>Bacillati</taxon>
        <taxon>Mycoplasmatota</taxon>
        <taxon>Mollicutes</taxon>
        <taxon>Candidatus Hepatoplasmataceae</taxon>
        <taxon>Candidatus Hepatoplasma</taxon>
    </lineage>
</organism>
<dbReference type="SUPFAM" id="SSF102735">
    <property type="entry name" value="Trigger factor ribosome-binding domain"/>
    <property type="match status" value="1"/>
</dbReference>
<dbReference type="InterPro" id="IPR001179">
    <property type="entry name" value="PPIase_FKBP_dom"/>
</dbReference>
<dbReference type="InterPro" id="IPR005215">
    <property type="entry name" value="Trig_fac"/>
</dbReference>
<dbReference type="SUPFAM" id="SSF54534">
    <property type="entry name" value="FKBP-like"/>
    <property type="match status" value="1"/>
</dbReference>
<dbReference type="GO" id="GO:0003755">
    <property type="term" value="F:peptidyl-prolyl cis-trans isomerase activity"/>
    <property type="evidence" value="ECO:0007669"/>
    <property type="project" value="UniProtKB-UniRule"/>
</dbReference>
<name>W8GME3_9MOLU</name>
<keyword evidence="9 12" id="KW-0131">Cell cycle</keyword>
<sequence>MKKIDVDINKKNIDLKLILNGEDWTNILKKINKDLISNLELKGFRKGKVPVEIAKKHIKKDQIWNEAVDEIVNNSYDEIINEFKKHNVISGPKLEVEKISDDEVEIHFKGILYPKIKLGNFDNLKIEYKEEKVTNKDIENEISKMGEFLIDKKEIKDKNYKIQNDDIVVIDFVGKVDEKEFEGGTASGFELKIGSNSFIDNFENQLIGAKIGDSIEIKVRFPKTYPVKNLSDKNAVFGVKINKVFHEEKISNEKLVDKLQKMGIKSIEEFHQKIEKILSEKNIQQANDNFLSNFLSEIKKLEKTEIEVPFELIEQELNKEFEDFKKRLIEQGMNLTDYFKMLDTNENNFKEKNLKPNIKIKIENSLIYSKLLDDFKIDVSQNELYQEYNKISKDQSVKIEDVKKQIPEETIRSSLIYQKLINKLISKLK</sequence>
<dbReference type="InterPro" id="IPR037041">
    <property type="entry name" value="Trigger_fac_C_sf"/>
</dbReference>
<dbReference type="NCBIfam" id="TIGR00115">
    <property type="entry name" value="tig"/>
    <property type="match status" value="1"/>
</dbReference>
<dbReference type="InterPro" id="IPR036611">
    <property type="entry name" value="Trigger_fac_ribosome-bd_sf"/>
</dbReference>
<keyword evidence="12" id="KW-0963">Cytoplasm</keyword>
<evidence type="ECO:0000256" key="12">
    <source>
        <dbReference type="HAMAP-Rule" id="MF_00303"/>
    </source>
</evidence>
<dbReference type="Proteomes" id="UP000019450">
    <property type="component" value="Chromosome"/>
</dbReference>
<dbReference type="Gene3D" id="3.10.50.40">
    <property type="match status" value="1"/>
</dbReference>
<keyword evidence="8 12" id="KW-0413">Isomerase</keyword>
<dbReference type="GO" id="GO:0005737">
    <property type="term" value="C:cytoplasm"/>
    <property type="evidence" value="ECO:0007669"/>
    <property type="project" value="UniProtKB-SubCell"/>
</dbReference>
<evidence type="ECO:0000256" key="3">
    <source>
        <dbReference type="ARBA" id="ARBA00013194"/>
    </source>
</evidence>
<proteinExistence type="inferred from homology"/>
<dbReference type="PROSITE" id="PS50889">
    <property type="entry name" value="S4"/>
    <property type="match status" value="1"/>
</dbReference>
<evidence type="ECO:0000256" key="8">
    <source>
        <dbReference type="ARBA" id="ARBA00023235"/>
    </source>
</evidence>
<comment type="function">
    <text evidence="10 12">Involved in protein export. Acts as a chaperone by maintaining the newly synthesized protein in an open conformation. Functions as a peptidyl-prolyl cis-trans isomerase.</text>
</comment>
<evidence type="ECO:0000256" key="5">
    <source>
        <dbReference type="ARBA" id="ARBA00022618"/>
    </source>
</evidence>
<dbReference type="GO" id="GO:0003723">
    <property type="term" value="F:RNA binding"/>
    <property type="evidence" value="ECO:0007669"/>
    <property type="project" value="UniProtKB-KW"/>
</dbReference>
<dbReference type="eggNOG" id="COG0544">
    <property type="taxonomic scope" value="Bacteria"/>
</dbReference>